<dbReference type="Proteomes" id="UP000007110">
    <property type="component" value="Unassembled WGS sequence"/>
</dbReference>
<dbReference type="CDD" id="cd00155">
    <property type="entry name" value="RasGEF"/>
    <property type="match status" value="1"/>
</dbReference>
<feature type="domain" description="Ras-GEF" evidence="4">
    <location>
        <begin position="97"/>
        <end position="332"/>
    </location>
</feature>
<dbReference type="SUPFAM" id="SSF50729">
    <property type="entry name" value="PH domain-like"/>
    <property type="match status" value="1"/>
</dbReference>
<dbReference type="InterPro" id="IPR011993">
    <property type="entry name" value="PH-like_dom_sf"/>
</dbReference>
<dbReference type="PANTHER" id="PTHR23113">
    <property type="entry name" value="GUANINE NUCLEOTIDE EXCHANGE FACTOR"/>
    <property type="match status" value="1"/>
</dbReference>
<reference evidence="5" key="2">
    <citation type="submission" date="2021-01" db="UniProtKB">
        <authorList>
            <consortium name="EnsemblMetazoa"/>
        </authorList>
    </citation>
    <scope>IDENTIFICATION</scope>
</reference>
<sequence length="621" mass="69011">MSLSHKPLRQLSVSNEDLHNGATNGKASGPRDKAGGPNNTNSKGRGSSQSESHTGTFTGTSSSSSNHSEKDPAIDSRWTLPRMKSYDRAVFDMLRVQPEEFATQITLLDIPAFKAITSEELSSCAWSGKSKNNLCPNIVAFSKRFNQVSFWVVHEVLITQMTKARAEVIGHFIKVAKKLFDINNLHATMAIISALHSASIFRLTKTWNLVHKKERATCEKLSELMTEDDNRQRLREYMDVVRLPCIPYLGMYLQDLIYIDVAHPSTGGIESNSRSTKMNNILRAISEFQQSQYDLENLPYVQKYLLSVRYIEELQKFVEEDNYKLSLQLEPTVLSKSKDDLDQTEVQTVSLFCTPPVLNLSNSSDSGGGGGVKTSSIGKSTPSTPVISSKFVPGHRKTKSLGANVPNHLAPAEPLSFPNTNFGNGPRHLLDDSLLEETTSSIRPSVSSSIEGKSMEGSSEGSEFSDDQDVWLNNGSVTESCEDLVSSIIDIPQNLFTLNACLKRKPIRKAGRKLSVTSWTRFWVGLWGTNLVHYAAKSFNSIERAHFKSKPCKVFSISDWMVSMPETKHSNVILLTDPNTGNSYKYKAQSYSVACAWVRNLDEATKKKRGPKTPANLMSFE</sequence>
<feature type="compositionally biased region" description="Polar residues" evidence="3">
    <location>
        <begin position="37"/>
        <end position="49"/>
    </location>
</feature>
<name>A0A7M7PNF4_STRPU</name>
<dbReference type="GO" id="GO:0005085">
    <property type="term" value="F:guanyl-nucleotide exchange factor activity"/>
    <property type="evidence" value="ECO:0000318"/>
    <property type="project" value="GO_Central"/>
</dbReference>
<organism evidence="5 6">
    <name type="scientific">Strongylocentrotus purpuratus</name>
    <name type="common">Purple sea urchin</name>
    <dbReference type="NCBI Taxonomy" id="7668"/>
    <lineage>
        <taxon>Eukaryota</taxon>
        <taxon>Metazoa</taxon>
        <taxon>Echinodermata</taxon>
        <taxon>Eleutherozoa</taxon>
        <taxon>Echinozoa</taxon>
        <taxon>Echinoidea</taxon>
        <taxon>Euechinoidea</taxon>
        <taxon>Echinacea</taxon>
        <taxon>Camarodonta</taxon>
        <taxon>Echinidea</taxon>
        <taxon>Strongylocentrotidae</taxon>
        <taxon>Strongylocentrotus</taxon>
    </lineage>
</organism>
<keyword evidence="1 2" id="KW-0344">Guanine-nucleotide releasing factor</keyword>
<dbReference type="GO" id="GO:0007265">
    <property type="term" value="P:Ras protein signal transduction"/>
    <property type="evidence" value="ECO:0000318"/>
    <property type="project" value="GO_Central"/>
</dbReference>
<dbReference type="Gene3D" id="2.30.29.30">
    <property type="entry name" value="Pleckstrin-homology domain (PH domain)/Phosphotyrosine-binding domain (PTB)"/>
    <property type="match status" value="1"/>
</dbReference>
<evidence type="ECO:0000256" key="2">
    <source>
        <dbReference type="PROSITE-ProRule" id="PRU00168"/>
    </source>
</evidence>
<feature type="compositionally biased region" description="Low complexity" evidence="3">
    <location>
        <begin position="50"/>
        <end position="66"/>
    </location>
</feature>
<proteinExistence type="predicted"/>
<dbReference type="PANTHER" id="PTHR23113:SF368">
    <property type="entry name" value="CELL DIVISION CONTROL PROTEIN 25"/>
    <property type="match status" value="1"/>
</dbReference>
<dbReference type="Pfam" id="PF00617">
    <property type="entry name" value="RasGEF"/>
    <property type="match status" value="1"/>
</dbReference>
<dbReference type="SMART" id="SM00147">
    <property type="entry name" value="RasGEF"/>
    <property type="match status" value="1"/>
</dbReference>
<dbReference type="InterPro" id="IPR001895">
    <property type="entry name" value="RASGEF_cat_dom"/>
</dbReference>
<dbReference type="OMA" id="XSAESED"/>
<dbReference type="InParanoid" id="A0A7M7PNF4"/>
<accession>A0A7M7PNF4</accession>
<evidence type="ECO:0000259" key="4">
    <source>
        <dbReference type="PROSITE" id="PS50009"/>
    </source>
</evidence>
<dbReference type="KEGG" id="spu:115919031"/>
<evidence type="ECO:0000256" key="3">
    <source>
        <dbReference type="SAM" id="MobiDB-lite"/>
    </source>
</evidence>
<keyword evidence="6" id="KW-1185">Reference proteome</keyword>
<dbReference type="AlphaFoldDB" id="A0A7M7PNF4"/>
<feature type="region of interest" description="Disordered" evidence="3">
    <location>
        <begin position="440"/>
        <end position="468"/>
    </location>
</feature>
<dbReference type="Gene3D" id="1.10.840.10">
    <property type="entry name" value="Ras guanine-nucleotide exchange factors catalytic domain"/>
    <property type="match status" value="1"/>
</dbReference>
<feature type="region of interest" description="Disordered" evidence="3">
    <location>
        <begin position="1"/>
        <end position="76"/>
    </location>
</feature>
<evidence type="ECO:0000313" key="6">
    <source>
        <dbReference type="Proteomes" id="UP000007110"/>
    </source>
</evidence>
<protein>
    <recommendedName>
        <fullName evidence="4">Ras-GEF domain-containing protein</fullName>
    </recommendedName>
</protein>
<dbReference type="PROSITE" id="PS50009">
    <property type="entry name" value="RASGEF_CAT"/>
    <property type="match status" value="1"/>
</dbReference>
<dbReference type="GeneID" id="115919031"/>
<dbReference type="InterPro" id="IPR008937">
    <property type="entry name" value="Ras-like_GEF"/>
</dbReference>
<dbReference type="InterPro" id="IPR023578">
    <property type="entry name" value="Ras_GEF_dom_sf"/>
</dbReference>
<dbReference type="GO" id="GO:0005886">
    <property type="term" value="C:plasma membrane"/>
    <property type="evidence" value="ECO:0000318"/>
    <property type="project" value="GO_Central"/>
</dbReference>
<dbReference type="InterPro" id="IPR036964">
    <property type="entry name" value="RASGEF_cat_dom_sf"/>
</dbReference>
<dbReference type="RefSeq" id="XP_030853325.1">
    <property type="nucleotide sequence ID" value="XM_030997465.1"/>
</dbReference>
<dbReference type="SUPFAM" id="SSF48366">
    <property type="entry name" value="Ras GEF"/>
    <property type="match status" value="1"/>
</dbReference>
<evidence type="ECO:0000256" key="1">
    <source>
        <dbReference type="ARBA" id="ARBA00022658"/>
    </source>
</evidence>
<feature type="compositionally biased region" description="Low complexity" evidence="3">
    <location>
        <begin position="440"/>
        <end position="462"/>
    </location>
</feature>
<dbReference type="FunCoup" id="A0A7M7PNF4">
    <property type="interactions" value="467"/>
</dbReference>
<evidence type="ECO:0000313" key="5">
    <source>
        <dbReference type="EnsemblMetazoa" id="XP_030853325"/>
    </source>
</evidence>
<reference evidence="6" key="1">
    <citation type="submission" date="2015-02" db="EMBL/GenBank/DDBJ databases">
        <title>Genome sequencing for Strongylocentrotus purpuratus.</title>
        <authorList>
            <person name="Murali S."/>
            <person name="Liu Y."/>
            <person name="Vee V."/>
            <person name="English A."/>
            <person name="Wang M."/>
            <person name="Skinner E."/>
            <person name="Han Y."/>
            <person name="Muzny D.M."/>
            <person name="Worley K.C."/>
            <person name="Gibbs R.A."/>
        </authorList>
    </citation>
    <scope>NUCLEOTIDE SEQUENCE</scope>
</reference>
<dbReference type="CDD" id="cd13310">
    <property type="entry name" value="PH_RalGPS1_2"/>
    <property type="match status" value="1"/>
</dbReference>
<feature type="compositionally biased region" description="Polar residues" evidence="3">
    <location>
        <begin position="11"/>
        <end position="26"/>
    </location>
</feature>
<feature type="region of interest" description="Disordered" evidence="3">
    <location>
        <begin position="362"/>
        <end position="392"/>
    </location>
</feature>
<dbReference type="OrthoDB" id="10254377at2759"/>
<dbReference type="EnsemblMetazoa" id="XM_030997465">
    <property type="protein sequence ID" value="XP_030853325"/>
    <property type="gene ID" value="LOC115919031"/>
</dbReference>